<feature type="transmembrane region" description="Helical" evidence="8">
    <location>
        <begin position="139"/>
        <end position="163"/>
    </location>
</feature>
<dbReference type="Pfam" id="PF07690">
    <property type="entry name" value="MFS_1"/>
    <property type="match status" value="1"/>
</dbReference>
<feature type="transmembrane region" description="Helical" evidence="8">
    <location>
        <begin position="288"/>
        <end position="309"/>
    </location>
</feature>
<feature type="transmembrane region" description="Helical" evidence="8">
    <location>
        <begin position="82"/>
        <end position="100"/>
    </location>
</feature>
<dbReference type="InterPro" id="IPR036259">
    <property type="entry name" value="MFS_trans_sf"/>
</dbReference>
<sequence length="406" mass="41642">MADRGPRASPVSPGLILALGLLAATAPLSLDAYLPALPAIATEFGVSAQQIQLSLTACLLGLGLGQILAGPMGDRWGRRRPMLAGAILYVLSSLACAFAPSAGALIVLRLVQGLSGAVGLVLSRAVVHDLVKGRHATSLYSAMAAVSGAAPIIAPIAGGLIITAAGWRIVFLVLAGLGLVMAAAVYFVIAESHPADKRSSAGVVSVLRTFGALLRDRLFASFATLVMLSSAVLFSYISSAPFVLQTVFGLTQLQFALAFASVGCGFVVVSIVNARLVRRHEPLRVLRAAALVQFVGVVALGALIAARVFTGWTSIPLLIVLLMWSVVPCGAITPIGIGMAMERSGNHAGAASGLLGASMFLVGGLVSPLSGWGNPAVIMAALMVTFSVAITVTTLVLNRRQLPPEP</sequence>
<comment type="subcellular location">
    <subcellularLocation>
        <location evidence="1">Cell membrane</location>
        <topology evidence="1">Multi-pass membrane protein</topology>
    </subcellularLocation>
</comment>
<feature type="domain" description="Major facilitator superfamily (MFS) profile" evidence="9">
    <location>
        <begin position="15"/>
        <end position="401"/>
    </location>
</feature>
<dbReference type="PANTHER" id="PTHR42718">
    <property type="entry name" value="MAJOR FACILITATOR SUPERFAMILY MULTIDRUG TRANSPORTER MFSC"/>
    <property type="match status" value="1"/>
</dbReference>
<evidence type="ECO:0000256" key="6">
    <source>
        <dbReference type="ARBA" id="ARBA00022989"/>
    </source>
</evidence>
<dbReference type="InterPro" id="IPR011701">
    <property type="entry name" value="MFS"/>
</dbReference>
<dbReference type="Gene3D" id="1.20.1720.10">
    <property type="entry name" value="Multidrug resistance protein D"/>
    <property type="match status" value="1"/>
</dbReference>
<evidence type="ECO:0000256" key="5">
    <source>
        <dbReference type="ARBA" id="ARBA00022692"/>
    </source>
</evidence>
<evidence type="ECO:0000259" key="9">
    <source>
        <dbReference type="PROSITE" id="PS50850"/>
    </source>
</evidence>
<feature type="transmembrane region" description="Helical" evidence="8">
    <location>
        <begin position="376"/>
        <end position="397"/>
    </location>
</feature>
<feature type="transmembrane region" description="Helical" evidence="8">
    <location>
        <begin position="315"/>
        <end position="337"/>
    </location>
</feature>
<evidence type="ECO:0000256" key="1">
    <source>
        <dbReference type="ARBA" id="ARBA00004651"/>
    </source>
</evidence>
<organism evidence="10 11">
    <name type="scientific">Microbacterium pumilum</name>
    <dbReference type="NCBI Taxonomy" id="344165"/>
    <lineage>
        <taxon>Bacteria</taxon>
        <taxon>Bacillati</taxon>
        <taxon>Actinomycetota</taxon>
        <taxon>Actinomycetes</taxon>
        <taxon>Micrococcales</taxon>
        <taxon>Microbacteriaceae</taxon>
        <taxon>Microbacterium</taxon>
    </lineage>
</organism>
<comment type="caution">
    <text evidence="10">The sequence shown here is derived from an EMBL/GenBank/DDBJ whole genome shotgun (WGS) entry which is preliminary data.</text>
</comment>
<keyword evidence="7 8" id="KW-0472">Membrane</keyword>
<evidence type="ECO:0000256" key="7">
    <source>
        <dbReference type="ARBA" id="ARBA00023136"/>
    </source>
</evidence>
<feature type="transmembrane region" description="Helical" evidence="8">
    <location>
        <begin position="349"/>
        <end position="370"/>
    </location>
</feature>
<evidence type="ECO:0000256" key="4">
    <source>
        <dbReference type="ARBA" id="ARBA00022475"/>
    </source>
</evidence>
<dbReference type="PANTHER" id="PTHR42718:SF9">
    <property type="entry name" value="MAJOR FACILITATOR SUPERFAMILY MULTIDRUG TRANSPORTER MFSC"/>
    <property type="match status" value="1"/>
</dbReference>
<dbReference type="EMBL" id="BAAAOH010000001">
    <property type="protein sequence ID" value="GAA1972418.1"/>
    <property type="molecule type" value="Genomic_DNA"/>
</dbReference>
<dbReference type="InterPro" id="IPR020846">
    <property type="entry name" value="MFS_dom"/>
</dbReference>
<dbReference type="InterPro" id="IPR004812">
    <property type="entry name" value="Efflux_drug-R_Bcr/CmlA"/>
</dbReference>
<feature type="transmembrane region" description="Helical" evidence="8">
    <location>
        <begin position="51"/>
        <end position="70"/>
    </location>
</feature>
<feature type="transmembrane region" description="Helical" evidence="8">
    <location>
        <begin position="218"/>
        <end position="237"/>
    </location>
</feature>
<feature type="transmembrane region" description="Helical" evidence="8">
    <location>
        <begin position="169"/>
        <end position="189"/>
    </location>
</feature>
<protein>
    <submittedName>
        <fullName evidence="10">Multidrug effflux MFS transporter</fullName>
    </submittedName>
</protein>
<gene>
    <name evidence="10" type="ORF">GCM10009777_00470</name>
</gene>
<evidence type="ECO:0000313" key="11">
    <source>
        <dbReference type="Proteomes" id="UP001500326"/>
    </source>
</evidence>
<keyword evidence="6 8" id="KW-1133">Transmembrane helix</keyword>
<evidence type="ECO:0000256" key="3">
    <source>
        <dbReference type="ARBA" id="ARBA00022448"/>
    </source>
</evidence>
<dbReference type="Proteomes" id="UP001500326">
    <property type="component" value="Unassembled WGS sequence"/>
</dbReference>
<comment type="similarity">
    <text evidence="2">Belongs to the major facilitator superfamily. Bcr/CmlA family.</text>
</comment>
<keyword evidence="5 8" id="KW-0812">Transmembrane</keyword>
<keyword evidence="4" id="KW-1003">Cell membrane</keyword>
<feature type="transmembrane region" description="Helical" evidence="8">
    <location>
        <begin position="257"/>
        <end position="276"/>
    </location>
</feature>
<feature type="transmembrane region" description="Helical" evidence="8">
    <location>
        <begin position="106"/>
        <end position="127"/>
    </location>
</feature>
<evidence type="ECO:0000313" key="10">
    <source>
        <dbReference type="EMBL" id="GAA1972418.1"/>
    </source>
</evidence>
<evidence type="ECO:0000256" key="8">
    <source>
        <dbReference type="SAM" id="Phobius"/>
    </source>
</evidence>
<dbReference type="RefSeq" id="WP_344057378.1">
    <property type="nucleotide sequence ID" value="NZ_BAAAOH010000001.1"/>
</dbReference>
<dbReference type="SUPFAM" id="SSF103473">
    <property type="entry name" value="MFS general substrate transporter"/>
    <property type="match status" value="1"/>
</dbReference>
<keyword evidence="3" id="KW-0813">Transport</keyword>
<name>A0ABP5D1V4_9MICO</name>
<dbReference type="PROSITE" id="PS50850">
    <property type="entry name" value="MFS"/>
    <property type="match status" value="1"/>
</dbReference>
<dbReference type="NCBIfam" id="TIGR00710">
    <property type="entry name" value="efflux_Bcr_CflA"/>
    <property type="match status" value="1"/>
</dbReference>
<keyword evidence="11" id="KW-1185">Reference proteome</keyword>
<reference evidence="11" key="1">
    <citation type="journal article" date="2019" name="Int. J. Syst. Evol. Microbiol.">
        <title>The Global Catalogue of Microorganisms (GCM) 10K type strain sequencing project: providing services to taxonomists for standard genome sequencing and annotation.</title>
        <authorList>
            <consortium name="The Broad Institute Genomics Platform"/>
            <consortium name="The Broad Institute Genome Sequencing Center for Infectious Disease"/>
            <person name="Wu L."/>
            <person name="Ma J."/>
        </authorList>
    </citation>
    <scope>NUCLEOTIDE SEQUENCE [LARGE SCALE GENOMIC DNA]</scope>
    <source>
        <strain evidence="11">JCM 14902</strain>
    </source>
</reference>
<accession>A0ABP5D1V4</accession>
<dbReference type="CDD" id="cd17320">
    <property type="entry name" value="MFS_MdfA_MDR_like"/>
    <property type="match status" value="1"/>
</dbReference>
<proteinExistence type="inferred from homology"/>
<evidence type="ECO:0000256" key="2">
    <source>
        <dbReference type="ARBA" id="ARBA00006236"/>
    </source>
</evidence>